<dbReference type="EMBL" id="JABACJ020000015">
    <property type="protein sequence ID" value="MBU3877147.1"/>
    <property type="molecule type" value="Genomic_DNA"/>
</dbReference>
<dbReference type="RefSeq" id="WP_216243302.1">
    <property type="nucleotide sequence ID" value="NZ_JABACJ020000015.1"/>
</dbReference>
<gene>
    <name evidence="6" type="ORF">HGO97_015155</name>
</gene>
<sequence>MNIGGREIERGTKVKWNFVAAEMTVNKIEVPVTVICGEEDGPIFTVTAGCHPNELIGMAATIALANELDPKDVKGTIIFVHVMNVMGLQFKKLNISPLDGVNMNGAFPVEDEIGEDQGKTALHMGLSPTKMSAKRIFDNFVKIADWHVDMHGGELNEDLDSNIELLPIGKPVDEKTRKLARLLLSEKIWEVPQGTIPQMPNYPGRGSTVAEANHRGVPSVLFEIGGEGRLKQEQVDLVCAALKNAFMGTGVLEGEAVVMEPKVYVGGNVLFAQRGGLHFINIKSGDLVKEGQELGYTIDWNGEVISRDICPCDGLMTNMVVHGGVNPGDMLFVIANEVDTKSSI</sequence>
<accession>A0ABS6D6C1</accession>
<keyword evidence="3" id="KW-0378">Hydrolase</keyword>
<organism evidence="6 7">
    <name type="scientific">Faecalicatena faecalis</name>
    <dbReference type="NCBI Taxonomy" id="2726362"/>
    <lineage>
        <taxon>Bacteria</taxon>
        <taxon>Bacillati</taxon>
        <taxon>Bacillota</taxon>
        <taxon>Clostridia</taxon>
        <taxon>Lachnospirales</taxon>
        <taxon>Lachnospiraceae</taxon>
        <taxon>Faecalicatena</taxon>
    </lineage>
</organism>
<comment type="cofactor">
    <cofactor evidence="1">
        <name>Zn(2+)</name>
        <dbReference type="ChEBI" id="CHEBI:29105"/>
    </cofactor>
</comment>
<evidence type="ECO:0000256" key="3">
    <source>
        <dbReference type="ARBA" id="ARBA00022801"/>
    </source>
</evidence>
<evidence type="ECO:0000259" key="5">
    <source>
        <dbReference type="Pfam" id="PF24827"/>
    </source>
</evidence>
<dbReference type="Pfam" id="PF24827">
    <property type="entry name" value="AstE_AspA_cat"/>
    <property type="match status" value="1"/>
</dbReference>
<dbReference type="InterPro" id="IPR053138">
    <property type="entry name" value="N-alpha-Ac-DABA_deacetylase"/>
</dbReference>
<keyword evidence="2" id="KW-0479">Metal-binding</keyword>
<dbReference type="PANTHER" id="PTHR37326:SF1">
    <property type="entry name" value="BLL3975 PROTEIN"/>
    <property type="match status" value="1"/>
</dbReference>
<keyword evidence="7" id="KW-1185">Reference proteome</keyword>
<feature type="domain" description="Succinylglutamate desuccinylase/Aspartoacylase catalytic" evidence="5">
    <location>
        <begin position="42"/>
        <end position="237"/>
    </location>
</feature>
<dbReference type="InterPro" id="IPR055438">
    <property type="entry name" value="AstE_AspA_cat"/>
</dbReference>
<dbReference type="PANTHER" id="PTHR37326">
    <property type="entry name" value="BLL3975 PROTEIN"/>
    <property type="match status" value="1"/>
</dbReference>
<evidence type="ECO:0000256" key="1">
    <source>
        <dbReference type="ARBA" id="ARBA00001947"/>
    </source>
</evidence>
<keyword evidence="4" id="KW-0862">Zinc</keyword>
<dbReference type="Proteomes" id="UP000723714">
    <property type="component" value="Unassembled WGS sequence"/>
</dbReference>
<reference evidence="6 7" key="1">
    <citation type="submission" date="2021-06" db="EMBL/GenBank/DDBJ databases">
        <title>Faecalicatena sp. nov. isolated from porcine feces.</title>
        <authorList>
            <person name="Oh B.S."/>
            <person name="Lee J.H."/>
        </authorList>
    </citation>
    <scope>NUCLEOTIDE SEQUENCE [LARGE SCALE GENOMIC DNA]</scope>
    <source>
        <strain evidence="6 7">AGMB00832</strain>
    </source>
</reference>
<evidence type="ECO:0000313" key="7">
    <source>
        <dbReference type="Proteomes" id="UP000723714"/>
    </source>
</evidence>
<evidence type="ECO:0000256" key="2">
    <source>
        <dbReference type="ARBA" id="ARBA00022723"/>
    </source>
</evidence>
<comment type="caution">
    <text evidence="6">The sequence shown here is derived from an EMBL/GenBank/DDBJ whole genome shotgun (WGS) entry which is preliminary data.</text>
</comment>
<protein>
    <submittedName>
        <fullName evidence="6">Succinylglutamate desuccinylase/aspartoacylase family protein</fullName>
    </submittedName>
</protein>
<proteinExistence type="predicted"/>
<name>A0ABS6D6C1_9FIRM</name>
<evidence type="ECO:0000256" key="4">
    <source>
        <dbReference type="ARBA" id="ARBA00022833"/>
    </source>
</evidence>
<evidence type="ECO:0000313" key="6">
    <source>
        <dbReference type="EMBL" id="MBU3877147.1"/>
    </source>
</evidence>